<dbReference type="RefSeq" id="WP_171091670.1">
    <property type="nucleotide sequence ID" value="NZ_CP053069.1"/>
</dbReference>
<dbReference type="SMART" id="SM00387">
    <property type="entry name" value="HATPase_c"/>
    <property type="match status" value="1"/>
</dbReference>
<reference evidence="15 16" key="1">
    <citation type="submission" date="2020-04" db="EMBL/GenBank/DDBJ databases">
        <title>Usitatibacter rugosus gen. nov., sp. nov. and Usitatibacter palustris sp. nov., novel members of Usitatibacteraceae fam. nov. within the order Nitrosomonadales isolated from soil.</title>
        <authorList>
            <person name="Huber K.J."/>
            <person name="Neumann-Schaal M."/>
            <person name="Geppert A."/>
            <person name="Luckner M."/>
            <person name="Wanner G."/>
            <person name="Overmann J."/>
        </authorList>
    </citation>
    <scope>NUCLEOTIDE SEQUENCE [LARGE SCALE GENOMIC DNA]</scope>
    <source>
        <strain evidence="15 16">0125_3</strain>
    </source>
</reference>
<dbReference type="KEGG" id="uru:DSM104443_01906"/>
<keyword evidence="8 15" id="KW-0418">Kinase</keyword>
<dbReference type="InterPro" id="IPR035965">
    <property type="entry name" value="PAS-like_dom_sf"/>
</dbReference>
<feature type="domain" description="Histidine kinase" evidence="12">
    <location>
        <begin position="476"/>
        <end position="691"/>
    </location>
</feature>
<dbReference type="InterPro" id="IPR013655">
    <property type="entry name" value="PAS_fold_3"/>
</dbReference>
<evidence type="ECO:0000256" key="11">
    <source>
        <dbReference type="SAM" id="Phobius"/>
    </source>
</evidence>
<dbReference type="InterPro" id="IPR052162">
    <property type="entry name" value="Sensor_kinase/Photoreceptor"/>
</dbReference>
<evidence type="ECO:0000256" key="10">
    <source>
        <dbReference type="ARBA" id="ARBA00023136"/>
    </source>
</evidence>
<dbReference type="Pfam" id="PF08447">
    <property type="entry name" value="PAS_3"/>
    <property type="match status" value="1"/>
</dbReference>
<dbReference type="SMART" id="SM00086">
    <property type="entry name" value="PAC"/>
    <property type="match status" value="1"/>
</dbReference>
<dbReference type="SUPFAM" id="SSF55874">
    <property type="entry name" value="ATPase domain of HSP90 chaperone/DNA topoisomerase II/histidine kinase"/>
    <property type="match status" value="1"/>
</dbReference>
<keyword evidence="10 11" id="KW-0472">Membrane</keyword>
<dbReference type="CDD" id="cd00130">
    <property type="entry name" value="PAS"/>
    <property type="match status" value="1"/>
</dbReference>
<dbReference type="Pfam" id="PF05231">
    <property type="entry name" value="MASE1"/>
    <property type="match status" value="1"/>
</dbReference>
<keyword evidence="4" id="KW-1003">Cell membrane</keyword>
<dbReference type="Pfam" id="PF02518">
    <property type="entry name" value="HATPase_c"/>
    <property type="match status" value="1"/>
</dbReference>
<gene>
    <name evidence="15" type="primary">sasA_6</name>
    <name evidence="15" type="ORF">DSM104443_01906</name>
</gene>
<protein>
    <recommendedName>
        <fullName evidence="3">histidine kinase</fullName>
        <ecNumber evidence="3">2.7.13.3</ecNumber>
    </recommendedName>
</protein>
<name>A0A6M4GUN0_9PROT</name>
<feature type="domain" description="PAS" evidence="13">
    <location>
        <begin position="332"/>
        <end position="404"/>
    </location>
</feature>
<dbReference type="NCBIfam" id="TIGR00229">
    <property type="entry name" value="sensory_box"/>
    <property type="match status" value="1"/>
</dbReference>
<dbReference type="InterPro" id="IPR000700">
    <property type="entry name" value="PAS-assoc_C"/>
</dbReference>
<evidence type="ECO:0000313" key="16">
    <source>
        <dbReference type="Proteomes" id="UP000501534"/>
    </source>
</evidence>
<evidence type="ECO:0000256" key="1">
    <source>
        <dbReference type="ARBA" id="ARBA00000085"/>
    </source>
</evidence>
<dbReference type="SUPFAM" id="SSF55785">
    <property type="entry name" value="PYP-like sensor domain (PAS domain)"/>
    <property type="match status" value="1"/>
</dbReference>
<keyword evidence="6 15" id="KW-0808">Transferase</keyword>
<evidence type="ECO:0000256" key="5">
    <source>
        <dbReference type="ARBA" id="ARBA00022553"/>
    </source>
</evidence>
<evidence type="ECO:0000259" key="13">
    <source>
        <dbReference type="PROSITE" id="PS50112"/>
    </source>
</evidence>
<feature type="transmembrane region" description="Helical" evidence="11">
    <location>
        <begin position="300"/>
        <end position="319"/>
    </location>
</feature>
<dbReference type="InterPro" id="IPR001610">
    <property type="entry name" value="PAC"/>
</dbReference>
<keyword evidence="5" id="KW-0597">Phosphoprotein</keyword>
<evidence type="ECO:0000256" key="3">
    <source>
        <dbReference type="ARBA" id="ARBA00012438"/>
    </source>
</evidence>
<organism evidence="15 16">
    <name type="scientific">Usitatibacter rugosus</name>
    <dbReference type="NCBI Taxonomy" id="2732067"/>
    <lineage>
        <taxon>Bacteria</taxon>
        <taxon>Pseudomonadati</taxon>
        <taxon>Pseudomonadota</taxon>
        <taxon>Betaproteobacteria</taxon>
        <taxon>Nitrosomonadales</taxon>
        <taxon>Usitatibacteraceae</taxon>
        <taxon>Usitatibacter</taxon>
    </lineage>
</organism>
<dbReference type="PROSITE" id="PS50112">
    <property type="entry name" value="PAS"/>
    <property type="match status" value="1"/>
</dbReference>
<dbReference type="InterPro" id="IPR007895">
    <property type="entry name" value="MASE1"/>
</dbReference>
<keyword evidence="7 11" id="KW-0812">Transmembrane</keyword>
<dbReference type="InterPro" id="IPR000014">
    <property type="entry name" value="PAS"/>
</dbReference>
<dbReference type="Gene3D" id="3.30.450.20">
    <property type="entry name" value="PAS domain"/>
    <property type="match status" value="1"/>
</dbReference>
<dbReference type="SMART" id="SM00388">
    <property type="entry name" value="HisKA"/>
    <property type="match status" value="1"/>
</dbReference>
<evidence type="ECO:0000256" key="8">
    <source>
        <dbReference type="ARBA" id="ARBA00022777"/>
    </source>
</evidence>
<feature type="transmembrane region" description="Helical" evidence="11">
    <location>
        <begin position="259"/>
        <end position="280"/>
    </location>
</feature>
<dbReference type="GO" id="GO:0000155">
    <property type="term" value="F:phosphorelay sensor kinase activity"/>
    <property type="evidence" value="ECO:0007669"/>
    <property type="project" value="InterPro"/>
</dbReference>
<dbReference type="InterPro" id="IPR036097">
    <property type="entry name" value="HisK_dim/P_sf"/>
</dbReference>
<feature type="transmembrane region" description="Helical" evidence="11">
    <location>
        <begin position="188"/>
        <end position="209"/>
    </location>
</feature>
<dbReference type="PRINTS" id="PR00344">
    <property type="entry name" value="BCTRLSENSOR"/>
</dbReference>
<evidence type="ECO:0000256" key="7">
    <source>
        <dbReference type="ARBA" id="ARBA00022692"/>
    </source>
</evidence>
<dbReference type="Proteomes" id="UP000501534">
    <property type="component" value="Chromosome"/>
</dbReference>
<dbReference type="PROSITE" id="PS50113">
    <property type="entry name" value="PAC"/>
    <property type="match status" value="1"/>
</dbReference>
<dbReference type="InterPro" id="IPR003661">
    <property type="entry name" value="HisK_dim/P_dom"/>
</dbReference>
<evidence type="ECO:0000256" key="6">
    <source>
        <dbReference type="ARBA" id="ARBA00022679"/>
    </source>
</evidence>
<dbReference type="GO" id="GO:0005886">
    <property type="term" value="C:plasma membrane"/>
    <property type="evidence" value="ECO:0007669"/>
    <property type="project" value="UniProtKB-SubCell"/>
</dbReference>
<feature type="transmembrane region" description="Helical" evidence="11">
    <location>
        <begin position="144"/>
        <end position="168"/>
    </location>
</feature>
<evidence type="ECO:0000256" key="4">
    <source>
        <dbReference type="ARBA" id="ARBA00022475"/>
    </source>
</evidence>
<dbReference type="CDD" id="cd00082">
    <property type="entry name" value="HisKA"/>
    <property type="match status" value="1"/>
</dbReference>
<comment type="subcellular location">
    <subcellularLocation>
        <location evidence="2">Cell membrane</location>
        <topology evidence="2">Multi-pass membrane protein</topology>
    </subcellularLocation>
</comment>
<dbReference type="PANTHER" id="PTHR43304">
    <property type="entry name" value="PHYTOCHROME-LIKE PROTEIN CPH1"/>
    <property type="match status" value="1"/>
</dbReference>
<dbReference type="InterPro" id="IPR005467">
    <property type="entry name" value="His_kinase_dom"/>
</dbReference>
<dbReference type="InterPro" id="IPR036890">
    <property type="entry name" value="HATPase_C_sf"/>
</dbReference>
<accession>A0A6M4GUN0</accession>
<keyword evidence="9 11" id="KW-1133">Transmembrane helix</keyword>
<dbReference type="InterPro" id="IPR004358">
    <property type="entry name" value="Sig_transdc_His_kin-like_C"/>
</dbReference>
<feature type="transmembrane region" description="Helical" evidence="11">
    <location>
        <begin position="37"/>
        <end position="59"/>
    </location>
</feature>
<evidence type="ECO:0000259" key="12">
    <source>
        <dbReference type="PROSITE" id="PS50109"/>
    </source>
</evidence>
<feature type="transmembrane region" description="Helical" evidence="11">
    <location>
        <begin position="221"/>
        <end position="239"/>
    </location>
</feature>
<evidence type="ECO:0000256" key="2">
    <source>
        <dbReference type="ARBA" id="ARBA00004651"/>
    </source>
</evidence>
<dbReference type="InterPro" id="IPR003594">
    <property type="entry name" value="HATPase_dom"/>
</dbReference>
<dbReference type="Gene3D" id="1.10.287.130">
    <property type="match status" value="1"/>
</dbReference>
<evidence type="ECO:0000259" key="14">
    <source>
        <dbReference type="PROSITE" id="PS50113"/>
    </source>
</evidence>
<feature type="transmembrane region" description="Helical" evidence="11">
    <location>
        <begin position="71"/>
        <end position="93"/>
    </location>
</feature>
<dbReference type="EC" id="2.7.13.3" evidence="3"/>
<keyword evidence="16" id="KW-1185">Reference proteome</keyword>
<comment type="catalytic activity">
    <reaction evidence="1">
        <text>ATP + protein L-histidine = ADP + protein N-phospho-L-histidine.</text>
        <dbReference type="EC" id="2.7.13.3"/>
    </reaction>
</comment>
<dbReference type="EMBL" id="CP053069">
    <property type="protein sequence ID" value="QJR10836.1"/>
    <property type="molecule type" value="Genomic_DNA"/>
</dbReference>
<dbReference type="AlphaFoldDB" id="A0A6M4GUN0"/>
<feature type="transmembrane region" description="Helical" evidence="11">
    <location>
        <begin position="105"/>
        <end position="123"/>
    </location>
</feature>
<sequence>MPAAEPFSGMRGLEAATAPNATEVRRPGTHGFDSNSATALAVFVGYFTGAKLGLALTFLPNPVSVLWPPNAILFAALLLVPPSRWWVVAVAALPAHLLAELQSGIPFSMVGCWFISNFAEAAIGAAMVRKLGALHQPFGKPLHVIGFVFAAFTAALLSSFLDSAFVKWNAWGDADYWDLWAARSLSNAATSLVLVPPIVVFATGGLLVFRRAKQTHLVEALLLLVGLLASALVVFHTQLAESVLPVEIYMPLPFLLWAAYRFGPAGTSATVALVAVVAIVGSGHGTGALGMGTPTENARAVQLFLLFISPTLLCFAAAMDERRRAEASLRQSDRRFHVMLEATRDVVYERDLVSGAMWWSRSALSEFGYDRSATGHGYREWCEMIHPDDRESAMAPLHVALAAGSRQWESEFRLRRADGRHALVSERGFIVRDAEGHPLQMIGRLTDITERRDTDELGQELTHASRLTIMGELAASIAHEINQPMSAILSNVDSAEMLLARSGERDAELSDILADIRADGLRASEVMRHIRGLASKRGADIETFDPNEVVRAVLRLVAPVAKRRGIPVSIALDKVPHVWCDRIHVQQVLLNLIFNAMDAMDETPPAQRELFVEVFRSADGMVQIAVRDRGHGLSVSTQGRIFDSFFTTKRDGMGLGLSIARSLVQSHGGRIWATNNADAGATFRFTLRADRRDRNLPPELE</sequence>
<feature type="domain" description="PAC" evidence="14">
    <location>
        <begin position="408"/>
        <end position="460"/>
    </location>
</feature>
<proteinExistence type="predicted"/>
<dbReference type="SUPFAM" id="SSF47384">
    <property type="entry name" value="Homodimeric domain of signal transducing histidine kinase"/>
    <property type="match status" value="1"/>
</dbReference>
<dbReference type="PROSITE" id="PS50109">
    <property type="entry name" value="HIS_KIN"/>
    <property type="match status" value="1"/>
</dbReference>
<evidence type="ECO:0000313" key="15">
    <source>
        <dbReference type="EMBL" id="QJR10836.1"/>
    </source>
</evidence>
<evidence type="ECO:0000256" key="9">
    <source>
        <dbReference type="ARBA" id="ARBA00022989"/>
    </source>
</evidence>
<dbReference type="Gene3D" id="3.30.565.10">
    <property type="entry name" value="Histidine kinase-like ATPase, C-terminal domain"/>
    <property type="match status" value="1"/>
</dbReference>
<dbReference type="PANTHER" id="PTHR43304:SF1">
    <property type="entry name" value="PAC DOMAIN-CONTAINING PROTEIN"/>
    <property type="match status" value="1"/>
</dbReference>